<keyword evidence="3" id="KW-1185">Reference proteome</keyword>
<reference evidence="2" key="1">
    <citation type="submission" date="2022-12" db="EMBL/GenBank/DDBJ databases">
        <authorList>
            <person name="Petersen C."/>
        </authorList>
    </citation>
    <scope>NUCLEOTIDE SEQUENCE</scope>
    <source>
        <strain evidence="2">IBT 21472</strain>
    </source>
</reference>
<keyword evidence="1" id="KW-0560">Oxidoreductase</keyword>
<dbReference type="OrthoDB" id="2898509at2759"/>
<dbReference type="GO" id="GO:0016491">
    <property type="term" value="F:oxidoreductase activity"/>
    <property type="evidence" value="ECO:0007669"/>
    <property type="project" value="UniProtKB-KW"/>
</dbReference>
<accession>A0A9W9LA79</accession>
<reference evidence="2" key="2">
    <citation type="journal article" date="2023" name="IMA Fungus">
        <title>Comparative genomic study of the Penicillium genus elucidates a diverse pangenome and 15 lateral gene transfer events.</title>
        <authorList>
            <person name="Petersen C."/>
            <person name="Sorensen T."/>
            <person name="Nielsen M.R."/>
            <person name="Sondergaard T.E."/>
            <person name="Sorensen J.L."/>
            <person name="Fitzpatrick D.A."/>
            <person name="Frisvad J.C."/>
            <person name="Nielsen K.L."/>
        </authorList>
    </citation>
    <scope>NUCLEOTIDE SEQUENCE</scope>
    <source>
        <strain evidence="2">IBT 21472</strain>
    </source>
</reference>
<name>A0A9W9LA79_9EURO</name>
<dbReference type="Proteomes" id="UP001147746">
    <property type="component" value="Unassembled WGS sequence"/>
</dbReference>
<protein>
    <submittedName>
        <fullName evidence="2">Uncharacterized protein</fullName>
    </submittedName>
</protein>
<evidence type="ECO:0000313" key="3">
    <source>
        <dbReference type="Proteomes" id="UP001147746"/>
    </source>
</evidence>
<dbReference type="PANTHER" id="PTHR47534:SF2">
    <property type="entry name" value="KETOREDUCTASE (KR) DOMAIN-CONTAINING PROTEIN-RELATED"/>
    <property type="match status" value="1"/>
</dbReference>
<comment type="caution">
    <text evidence="2">The sequence shown here is derived from an EMBL/GenBank/DDBJ whole genome shotgun (WGS) entry which is preliminary data.</text>
</comment>
<dbReference type="PANTHER" id="PTHR47534">
    <property type="entry name" value="YALI0E05731P"/>
    <property type="match status" value="1"/>
</dbReference>
<evidence type="ECO:0000313" key="2">
    <source>
        <dbReference type="EMBL" id="KAJ5311347.1"/>
    </source>
</evidence>
<gene>
    <name evidence="2" type="ORF">N7476_007207</name>
</gene>
<dbReference type="InterPro" id="IPR052228">
    <property type="entry name" value="Sec_Metab_Biosynth_Oxidored"/>
</dbReference>
<sequence>MTLGYMAPTGQDKKAGLDGKFVLHYDARMRFVTTLLPSLKTAAQGTSVAADARLSRVVSVLDPHVVIRPSGAELLNSDLNLNSTFNLATSGVHASLMGGFFLEFMALQEEGHLFAATNAKLPPKFDGDSMEGDVAVGSDGIRGSGSYWAYWESVVFLPNTSLYKIRAEVAMRKVGQHTHEVFQRVWCEEISLIVRGGL</sequence>
<organism evidence="2 3">
    <name type="scientific">Penicillium atrosanguineum</name>
    <dbReference type="NCBI Taxonomy" id="1132637"/>
    <lineage>
        <taxon>Eukaryota</taxon>
        <taxon>Fungi</taxon>
        <taxon>Dikarya</taxon>
        <taxon>Ascomycota</taxon>
        <taxon>Pezizomycotina</taxon>
        <taxon>Eurotiomycetes</taxon>
        <taxon>Eurotiomycetidae</taxon>
        <taxon>Eurotiales</taxon>
        <taxon>Aspergillaceae</taxon>
        <taxon>Penicillium</taxon>
    </lineage>
</organism>
<evidence type="ECO:0000256" key="1">
    <source>
        <dbReference type="ARBA" id="ARBA00023002"/>
    </source>
</evidence>
<proteinExistence type="predicted"/>
<dbReference type="EMBL" id="JAPZBO010000007">
    <property type="protein sequence ID" value="KAJ5311347.1"/>
    <property type="molecule type" value="Genomic_DNA"/>
</dbReference>
<dbReference type="AlphaFoldDB" id="A0A9W9LA79"/>